<dbReference type="PROSITE" id="PS50005">
    <property type="entry name" value="TPR"/>
    <property type="match status" value="2"/>
</dbReference>
<organism evidence="4 5">
    <name type="scientific">Kitasatospora acidiphila</name>
    <dbReference type="NCBI Taxonomy" id="2567942"/>
    <lineage>
        <taxon>Bacteria</taxon>
        <taxon>Bacillati</taxon>
        <taxon>Actinomycetota</taxon>
        <taxon>Actinomycetes</taxon>
        <taxon>Kitasatosporales</taxon>
        <taxon>Streptomycetaceae</taxon>
        <taxon>Kitasatospora</taxon>
    </lineage>
</organism>
<keyword evidence="1" id="KW-0677">Repeat</keyword>
<evidence type="ECO:0000256" key="3">
    <source>
        <dbReference type="PROSITE-ProRule" id="PRU00339"/>
    </source>
</evidence>
<accession>A0A540WCS9</accession>
<dbReference type="GO" id="GO:0006011">
    <property type="term" value="P:UDP-alpha-D-glucose metabolic process"/>
    <property type="evidence" value="ECO:0007669"/>
    <property type="project" value="InterPro"/>
</dbReference>
<evidence type="ECO:0000313" key="4">
    <source>
        <dbReference type="EMBL" id="TQF06841.1"/>
    </source>
</evidence>
<evidence type="ECO:0000313" key="5">
    <source>
        <dbReference type="Proteomes" id="UP000319103"/>
    </source>
</evidence>
<dbReference type="PANTHER" id="PTHR44858:SF1">
    <property type="entry name" value="UDP-N-ACETYLGLUCOSAMINE--PEPTIDE N-ACETYLGLUCOSAMINYLTRANSFERASE SPINDLY-RELATED"/>
    <property type="match status" value="1"/>
</dbReference>
<dbReference type="OrthoDB" id="9814944at2"/>
<feature type="repeat" description="TPR" evidence="3">
    <location>
        <begin position="182"/>
        <end position="215"/>
    </location>
</feature>
<dbReference type="RefSeq" id="WP_141637248.1">
    <property type="nucleotide sequence ID" value="NZ_VIGB01000003.1"/>
</dbReference>
<dbReference type="InterPro" id="IPR011990">
    <property type="entry name" value="TPR-like_helical_dom_sf"/>
</dbReference>
<keyword evidence="5" id="KW-1185">Reference proteome</keyword>
<dbReference type="GO" id="GO:0016020">
    <property type="term" value="C:membrane"/>
    <property type="evidence" value="ECO:0007669"/>
    <property type="project" value="InterPro"/>
</dbReference>
<dbReference type="SUPFAM" id="SSF48452">
    <property type="entry name" value="TPR-like"/>
    <property type="match status" value="2"/>
</dbReference>
<reference evidence="4 5" key="1">
    <citation type="submission" date="2019-06" db="EMBL/GenBank/DDBJ databases">
        <title>Description of Kitasatospora acidophila sp. nov. isolated from pine grove soil, and reclassification of Streptomyces novaecaesareae to Kitasatospora novaeceasareae comb. nov.</title>
        <authorList>
            <person name="Kim M.J."/>
        </authorList>
    </citation>
    <scope>NUCLEOTIDE SEQUENCE [LARGE SCALE GENOMIC DNA]</scope>
    <source>
        <strain evidence="4 5">MMS16-CNU292</strain>
    </source>
</reference>
<dbReference type="PRINTS" id="PR01441">
    <property type="entry name" value="CELLSNTHASEC"/>
</dbReference>
<dbReference type="InterPro" id="IPR019734">
    <property type="entry name" value="TPR_rpt"/>
</dbReference>
<name>A0A540WCS9_9ACTN</name>
<dbReference type="SMART" id="SM00028">
    <property type="entry name" value="TPR"/>
    <property type="match status" value="8"/>
</dbReference>
<comment type="caution">
    <text evidence="4">The sequence shown here is derived from an EMBL/GenBank/DDBJ whole genome shotgun (WGS) entry which is preliminary data.</text>
</comment>
<evidence type="ECO:0000256" key="1">
    <source>
        <dbReference type="ARBA" id="ARBA00022737"/>
    </source>
</evidence>
<dbReference type="PANTHER" id="PTHR44858">
    <property type="entry name" value="TETRATRICOPEPTIDE REPEAT PROTEIN 6"/>
    <property type="match status" value="1"/>
</dbReference>
<dbReference type="Pfam" id="PF13414">
    <property type="entry name" value="TPR_11"/>
    <property type="match status" value="1"/>
</dbReference>
<protein>
    <submittedName>
        <fullName evidence="4">Tetratricopeptide repeat protein</fullName>
    </submittedName>
</protein>
<feature type="repeat" description="TPR" evidence="3">
    <location>
        <begin position="48"/>
        <end position="81"/>
    </location>
</feature>
<dbReference type="InterPro" id="IPR050498">
    <property type="entry name" value="Ycf3"/>
</dbReference>
<dbReference type="InterPro" id="IPR003921">
    <property type="entry name" value="Cell_synth_C"/>
</dbReference>
<evidence type="ECO:0000256" key="2">
    <source>
        <dbReference type="ARBA" id="ARBA00022803"/>
    </source>
</evidence>
<dbReference type="AlphaFoldDB" id="A0A540WCS9"/>
<dbReference type="Pfam" id="PF14559">
    <property type="entry name" value="TPR_19"/>
    <property type="match status" value="2"/>
</dbReference>
<keyword evidence="2 3" id="KW-0802">TPR repeat</keyword>
<dbReference type="Proteomes" id="UP000319103">
    <property type="component" value="Unassembled WGS sequence"/>
</dbReference>
<gene>
    <name evidence="4" type="ORF">E6W39_37460</name>
</gene>
<dbReference type="Pfam" id="PF13424">
    <property type="entry name" value="TPR_12"/>
    <property type="match status" value="1"/>
</dbReference>
<dbReference type="EMBL" id="VIGB01000003">
    <property type="protein sequence ID" value="TQF06841.1"/>
    <property type="molecule type" value="Genomic_DNA"/>
</dbReference>
<proteinExistence type="predicted"/>
<sequence length="330" mass="34354">MTAPTDTPSATPSTPPDLDLAVLHHLRGDLEGAEAGYRAVLAASPDNATALNNLGFAAAQSGRFDEAVELYERSLAIEDGATARLNLGNVRAALGDLEGGIAELSRATELAPGDPTAYDNLGQLLMLQGRIAEAEAAWRHALAIEDGPRLRTALATAVAATGRLGEAAGLLHQALTLDPQFGAAWAQLGAVLLLRGDVASAGEALANAKRLDPDDPGPRRHLALALLSLGRTDEAVVEFGELVRLAPDDATSRVDLAVLHLSAGRAAAALTQLDRALEAGPDDDRARLHRAFALRELGRLAEADELLQAIADGDGEQADRARQALVDEAS</sequence>
<dbReference type="Gene3D" id="1.25.40.10">
    <property type="entry name" value="Tetratricopeptide repeat domain"/>
    <property type="match status" value="3"/>
</dbReference>